<evidence type="ECO:0000259" key="1">
    <source>
        <dbReference type="Pfam" id="PF13538"/>
    </source>
</evidence>
<name>A0A0P9ZG18_PSEA0</name>
<dbReference type="Gene3D" id="3.40.50.300">
    <property type="entry name" value="P-loop containing nucleotide triphosphate hydrolases"/>
    <property type="match status" value="2"/>
</dbReference>
<gene>
    <name evidence="2" type="ORF">ALO63_200010</name>
</gene>
<reference evidence="2 3" key="1">
    <citation type="submission" date="2015-09" db="EMBL/GenBank/DDBJ databases">
        <title>Genome announcement of multiple Pseudomonas syringae strains.</title>
        <authorList>
            <person name="Thakur S."/>
            <person name="Wang P.W."/>
            <person name="Gong Y."/>
            <person name="Weir B.S."/>
            <person name="Guttman D.S."/>
        </authorList>
    </citation>
    <scope>NUCLEOTIDE SEQUENCE [LARGE SCALE GENOMIC DNA]</scope>
    <source>
        <strain evidence="2 3">ICMP4331</strain>
    </source>
</reference>
<dbReference type="AlphaFoldDB" id="A0A0P9ZG18"/>
<dbReference type="InterPro" id="IPR027785">
    <property type="entry name" value="UvrD-like_helicase_C"/>
</dbReference>
<proteinExistence type="predicted"/>
<dbReference type="PATRIC" id="fig|34065.5.peg.255"/>
<protein>
    <submittedName>
        <fullName evidence="2">LacI family transcription regulator</fullName>
    </submittedName>
</protein>
<accession>A0A0P9ZG18</accession>
<dbReference type="Gene3D" id="2.30.30.940">
    <property type="match status" value="1"/>
</dbReference>
<dbReference type="InterPro" id="IPR027417">
    <property type="entry name" value="P-loop_NTPase"/>
</dbReference>
<dbReference type="Pfam" id="PF13604">
    <property type="entry name" value="AAA_30"/>
    <property type="match status" value="1"/>
</dbReference>
<dbReference type="EMBL" id="LJQU01000405">
    <property type="protein sequence ID" value="KPX90373.1"/>
    <property type="molecule type" value="Genomic_DNA"/>
</dbReference>
<comment type="caution">
    <text evidence="2">The sequence shown here is derived from an EMBL/GenBank/DDBJ whole genome shotgun (WGS) entry which is preliminary data.</text>
</comment>
<dbReference type="Proteomes" id="UP000050420">
    <property type="component" value="Unassembled WGS sequence"/>
</dbReference>
<evidence type="ECO:0000313" key="3">
    <source>
        <dbReference type="Proteomes" id="UP000050420"/>
    </source>
</evidence>
<sequence length="289" mass="32105">MVDIALMLKLLNAFAKKELSLLLVGDTGQLSPVGYGIFFHALAKSKAIPSTHLIKVHRSIGNSHLQNIAMKIRSGHLDTLPFWNGERDGVYLIPCTNTQDMLTHLAKIKQIIPDAQILTPHMSDRMPDSGHKINNYLQSALQHTDETLGIWMGKYWLRVNDPVIVTQNSYEHNLFNGNTGIMTGVTSIDGQTSGVFFFNGFEVTLSRMDLFGLGMKLAYAISIHKAQGSEYETSILCTLSQSEFVERSMLYTAVSRSKRLALILSTQNIMQQGVARPNRSDTLCVGFSV</sequence>
<dbReference type="Pfam" id="PF13538">
    <property type="entry name" value="UvrD_C_2"/>
    <property type="match status" value="1"/>
</dbReference>
<organism evidence="2 3">
    <name type="scientific">Pseudomonas amygdali pv. mori</name>
    <dbReference type="NCBI Taxonomy" id="34065"/>
    <lineage>
        <taxon>Bacteria</taxon>
        <taxon>Pseudomonadati</taxon>
        <taxon>Pseudomonadota</taxon>
        <taxon>Gammaproteobacteria</taxon>
        <taxon>Pseudomonadales</taxon>
        <taxon>Pseudomonadaceae</taxon>
        <taxon>Pseudomonas</taxon>
        <taxon>Pseudomonas amygdali</taxon>
    </lineage>
</organism>
<feature type="domain" description="UvrD-like helicase C-terminal" evidence="1">
    <location>
        <begin position="217"/>
        <end position="263"/>
    </location>
</feature>
<dbReference type="CDD" id="cd18809">
    <property type="entry name" value="SF1_C_RecD"/>
    <property type="match status" value="1"/>
</dbReference>
<dbReference type="SUPFAM" id="SSF52540">
    <property type="entry name" value="P-loop containing nucleoside triphosphate hydrolases"/>
    <property type="match status" value="1"/>
</dbReference>
<evidence type="ECO:0000313" key="2">
    <source>
        <dbReference type="EMBL" id="KPX90373.1"/>
    </source>
</evidence>